<accession>A0A0L6VYB4</accession>
<organism evidence="3 4">
    <name type="scientific">Thermincola ferriacetica</name>
    <dbReference type="NCBI Taxonomy" id="281456"/>
    <lineage>
        <taxon>Bacteria</taxon>
        <taxon>Bacillati</taxon>
        <taxon>Bacillota</taxon>
        <taxon>Clostridia</taxon>
        <taxon>Eubacteriales</taxon>
        <taxon>Thermincolaceae</taxon>
        <taxon>Thermincola</taxon>
    </lineage>
</organism>
<evidence type="ECO:0000256" key="1">
    <source>
        <dbReference type="SAM" id="MobiDB-lite"/>
    </source>
</evidence>
<dbReference type="AlphaFoldDB" id="A0A0L6VYB4"/>
<dbReference type="EMBL" id="LGTE01000041">
    <property type="protein sequence ID" value="KNZ68245.1"/>
    <property type="molecule type" value="Genomic_DNA"/>
</dbReference>
<name>A0A0L6VYB4_9FIRM</name>
<evidence type="ECO:0000313" key="3">
    <source>
        <dbReference type="EMBL" id="KNZ68245.1"/>
    </source>
</evidence>
<dbReference type="Gene3D" id="1.10.8.10">
    <property type="entry name" value="DNA helicase RuvA subunit, C-terminal domain"/>
    <property type="match status" value="1"/>
</dbReference>
<dbReference type="RefSeq" id="WP_013121242.1">
    <property type="nucleotide sequence ID" value="NZ_LGTE01000041.1"/>
</dbReference>
<sequence length="156" mass="17281">MTVDLDLEKIDIIRERLDVSYREAKEALEKTNGDIIEALVLLEEQASENWSDRAQKKGEEVINQIKTYIKKGTDTKIKVKQGDKTLFEVPATLGALGVLGALANTQLALVAGIGTIAAMANKVTLELEKNRKDDENNSDEAKPANNPTNEYMDVRH</sequence>
<reference evidence="4" key="1">
    <citation type="submission" date="2015-07" db="EMBL/GenBank/DDBJ databases">
        <title>Complete Genome of Thermincola ferriacetica strain Z-0001T.</title>
        <authorList>
            <person name="Lusk B."/>
            <person name="Badalamenti J.P."/>
            <person name="Parameswaran P."/>
            <person name="Bond D.R."/>
            <person name="Torres C.I."/>
        </authorList>
    </citation>
    <scope>NUCLEOTIDE SEQUENCE [LARGE SCALE GENOMIC DNA]</scope>
    <source>
        <strain evidence="4">Z-0001</strain>
    </source>
</reference>
<evidence type="ECO:0000259" key="2">
    <source>
        <dbReference type="Pfam" id="PF14242"/>
    </source>
</evidence>
<feature type="region of interest" description="Disordered" evidence="1">
    <location>
        <begin position="129"/>
        <end position="156"/>
    </location>
</feature>
<dbReference type="InterPro" id="IPR025642">
    <property type="entry name" value="DUF4342"/>
</dbReference>
<feature type="compositionally biased region" description="Basic and acidic residues" evidence="1">
    <location>
        <begin position="129"/>
        <end position="142"/>
    </location>
</feature>
<dbReference type="InterPro" id="IPR009060">
    <property type="entry name" value="UBA-like_sf"/>
</dbReference>
<keyword evidence="4" id="KW-1185">Reference proteome</keyword>
<evidence type="ECO:0000313" key="4">
    <source>
        <dbReference type="Proteomes" id="UP000037175"/>
    </source>
</evidence>
<gene>
    <name evidence="3" type="ORF">Tfer_3221</name>
</gene>
<dbReference type="SUPFAM" id="SSF46934">
    <property type="entry name" value="UBA-like"/>
    <property type="match status" value="1"/>
</dbReference>
<protein>
    <recommendedName>
        <fullName evidence="2">DUF4342 domain-containing protein</fullName>
    </recommendedName>
</protein>
<dbReference type="CDD" id="cd14360">
    <property type="entry name" value="UBA_NAC_like_bac"/>
    <property type="match status" value="1"/>
</dbReference>
<dbReference type="Proteomes" id="UP000037175">
    <property type="component" value="Unassembled WGS sequence"/>
</dbReference>
<dbReference type="Pfam" id="PF14242">
    <property type="entry name" value="DUF4342"/>
    <property type="match status" value="1"/>
</dbReference>
<feature type="domain" description="DUF4342" evidence="2">
    <location>
        <begin position="48"/>
        <end position="129"/>
    </location>
</feature>
<proteinExistence type="predicted"/>
<comment type="caution">
    <text evidence="3">The sequence shown here is derived from an EMBL/GenBank/DDBJ whole genome shotgun (WGS) entry which is preliminary data.</text>
</comment>